<comment type="caution">
    <text evidence="2">The sequence shown here is derived from an EMBL/GenBank/DDBJ whole genome shotgun (WGS) entry which is preliminary data.</text>
</comment>
<evidence type="ECO:0000256" key="1">
    <source>
        <dbReference type="SAM" id="MobiDB-lite"/>
    </source>
</evidence>
<reference evidence="2 3" key="1">
    <citation type="submission" date="2023-10" db="EMBL/GenBank/DDBJ databases">
        <title>Genome-Wide Identification Analysis in wild type Solanum Pinnatisectum Reveals Some Genes Defensing Phytophthora Infestans.</title>
        <authorList>
            <person name="Sun C."/>
        </authorList>
    </citation>
    <scope>NUCLEOTIDE SEQUENCE [LARGE SCALE GENOMIC DNA]</scope>
    <source>
        <strain evidence="2">LQN</strain>
        <tissue evidence="2">Leaf</tissue>
    </source>
</reference>
<dbReference type="AlphaFoldDB" id="A0AAV9K1H7"/>
<keyword evidence="3" id="KW-1185">Reference proteome</keyword>
<evidence type="ECO:0000313" key="3">
    <source>
        <dbReference type="Proteomes" id="UP001311915"/>
    </source>
</evidence>
<organism evidence="2 3">
    <name type="scientific">Solanum pinnatisectum</name>
    <name type="common">tansyleaf nightshade</name>
    <dbReference type="NCBI Taxonomy" id="50273"/>
    <lineage>
        <taxon>Eukaryota</taxon>
        <taxon>Viridiplantae</taxon>
        <taxon>Streptophyta</taxon>
        <taxon>Embryophyta</taxon>
        <taxon>Tracheophyta</taxon>
        <taxon>Spermatophyta</taxon>
        <taxon>Magnoliopsida</taxon>
        <taxon>eudicotyledons</taxon>
        <taxon>Gunneridae</taxon>
        <taxon>Pentapetalae</taxon>
        <taxon>asterids</taxon>
        <taxon>lamiids</taxon>
        <taxon>Solanales</taxon>
        <taxon>Solanaceae</taxon>
        <taxon>Solanoideae</taxon>
        <taxon>Solaneae</taxon>
        <taxon>Solanum</taxon>
    </lineage>
</organism>
<protein>
    <submittedName>
        <fullName evidence="2">Uncharacterized protein</fullName>
    </submittedName>
</protein>
<feature type="compositionally biased region" description="Basic residues" evidence="1">
    <location>
        <begin position="20"/>
        <end position="37"/>
    </location>
</feature>
<proteinExistence type="predicted"/>
<feature type="region of interest" description="Disordered" evidence="1">
    <location>
        <begin position="1"/>
        <end position="56"/>
    </location>
</feature>
<evidence type="ECO:0000313" key="2">
    <source>
        <dbReference type="EMBL" id="KAK4707016.1"/>
    </source>
</evidence>
<dbReference type="Proteomes" id="UP001311915">
    <property type="component" value="Unassembled WGS sequence"/>
</dbReference>
<feature type="compositionally biased region" description="Basic and acidic residues" evidence="1">
    <location>
        <begin position="38"/>
        <end position="55"/>
    </location>
</feature>
<sequence length="127" mass="14446">MAKDMGSKASISGQDITPKSKNKPSKKKRDAAKKKQNHQQEEKQQKEQENNEKRFIMVYNQQGMDITPLQAQYMNPTKDPPDTGQGACQTNSIPIFDEYAVDNSEDEMDEDNQSVKDPDDDDETSEM</sequence>
<feature type="compositionally biased region" description="Acidic residues" evidence="1">
    <location>
        <begin position="99"/>
        <end position="127"/>
    </location>
</feature>
<name>A0AAV9K1H7_9SOLN</name>
<dbReference type="EMBL" id="JAWPEI010000033">
    <property type="protein sequence ID" value="KAK4707016.1"/>
    <property type="molecule type" value="Genomic_DNA"/>
</dbReference>
<accession>A0AAV9K1H7</accession>
<gene>
    <name evidence="2" type="ORF">R3W88_033430</name>
</gene>
<feature type="region of interest" description="Disordered" evidence="1">
    <location>
        <begin position="71"/>
        <end position="127"/>
    </location>
</feature>